<dbReference type="Gene3D" id="1.20.1260.10">
    <property type="match status" value="1"/>
</dbReference>
<dbReference type="Pfam" id="PF03713">
    <property type="entry name" value="DUF305"/>
    <property type="match status" value="1"/>
</dbReference>
<feature type="domain" description="DUF305" evidence="3">
    <location>
        <begin position="47"/>
        <end position="209"/>
    </location>
</feature>
<dbReference type="Proteomes" id="UP000248544">
    <property type="component" value="Unassembled WGS sequence"/>
</dbReference>
<dbReference type="InterPro" id="IPR012347">
    <property type="entry name" value="Ferritin-like"/>
</dbReference>
<dbReference type="EMBL" id="POUA01000576">
    <property type="protein sequence ID" value="PZG21446.1"/>
    <property type="molecule type" value="Genomic_DNA"/>
</dbReference>
<keyword evidence="2" id="KW-1133">Transmembrane helix</keyword>
<evidence type="ECO:0000259" key="3">
    <source>
        <dbReference type="Pfam" id="PF03713"/>
    </source>
</evidence>
<keyword evidence="2" id="KW-0812">Transmembrane</keyword>
<feature type="transmembrane region" description="Helical" evidence="2">
    <location>
        <begin position="16"/>
        <end position="36"/>
    </location>
</feature>
<dbReference type="PANTHER" id="PTHR36933:SF1">
    <property type="entry name" value="SLL0788 PROTEIN"/>
    <property type="match status" value="1"/>
</dbReference>
<dbReference type="PANTHER" id="PTHR36933">
    <property type="entry name" value="SLL0788 PROTEIN"/>
    <property type="match status" value="1"/>
</dbReference>
<feature type="compositionally biased region" description="Low complexity" evidence="1">
    <location>
        <begin position="123"/>
        <end position="136"/>
    </location>
</feature>
<keyword evidence="5" id="KW-1185">Reference proteome</keyword>
<protein>
    <submittedName>
        <fullName evidence="4">DUF305 domain-containing protein</fullName>
    </submittedName>
</protein>
<proteinExistence type="predicted"/>
<dbReference type="AlphaFoldDB" id="A0A2W2EAX7"/>
<accession>A0A2W2EAX7</accession>
<evidence type="ECO:0000256" key="2">
    <source>
        <dbReference type="SAM" id="Phobius"/>
    </source>
</evidence>
<feature type="region of interest" description="Disordered" evidence="1">
    <location>
        <begin position="117"/>
        <end position="136"/>
    </location>
</feature>
<organism evidence="4 5">
    <name type="scientific">Spongiactinospora gelatinilytica</name>
    <dbReference type="NCBI Taxonomy" id="2666298"/>
    <lineage>
        <taxon>Bacteria</taxon>
        <taxon>Bacillati</taxon>
        <taxon>Actinomycetota</taxon>
        <taxon>Actinomycetes</taxon>
        <taxon>Streptosporangiales</taxon>
        <taxon>Streptosporangiaceae</taxon>
        <taxon>Spongiactinospora</taxon>
    </lineage>
</organism>
<dbReference type="InterPro" id="IPR005183">
    <property type="entry name" value="DUF305_CopM-like"/>
</dbReference>
<evidence type="ECO:0000313" key="4">
    <source>
        <dbReference type="EMBL" id="PZG21446.1"/>
    </source>
</evidence>
<sequence>MDVPVETPARPRHRPLLIAAVCTVLAAIAAAVFFAGRYGTPSDVSPEAGFARDMAFHHAQAVEMAFAAHDVTEDETLRALTSDIILTQTAQRGIFMGWLQQWGLNQAGERPRMAWMSGHGHSAGRAKPAAPAGAPMPGMATGAEMERLRQAEGKAAEVLFLQLMIRHHEGGVQMADGLLRLSDREEVATMARHISAGQSGEIKLMTDLLRARGAKPYPTILD</sequence>
<evidence type="ECO:0000256" key="1">
    <source>
        <dbReference type="SAM" id="MobiDB-lite"/>
    </source>
</evidence>
<comment type="caution">
    <text evidence="4">The sequence shown here is derived from an EMBL/GenBank/DDBJ whole genome shotgun (WGS) entry which is preliminary data.</text>
</comment>
<gene>
    <name evidence="4" type="ORF">C1I98_37095</name>
</gene>
<evidence type="ECO:0000313" key="5">
    <source>
        <dbReference type="Proteomes" id="UP000248544"/>
    </source>
</evidence>
<name>A0A2W2EAX7_9ACTN</name>
<dbReference type="RefSeq" id="WP_111171946.1">
    <property type="nucleotide sequence ID" value="NZ_POUA01000576.1"/>
</dbReference>
<keyword evidence="2" id="KW-0472">Membrane</keyword>
<reference evidence="4 5" key="1">
    <citation type="submission" date="2018-01" db="EMBL/GenBank/DDBJ databases">
        <title>Draft genome sequence of Sphaerisporangium sp. 7K107.</title>
        <authorList>
            <person name="Sahin N."/>
            <person name="Saygin H."/>
            <person name="Ay H."/>
        </authorList>
    </citation>
    <scope>NUCLEOTIDE SEQUENCE [LARGE SCALE GENOMIC DNA]</scope>
    <source>
        <strain evidence="4 5">7K107</strain>
    </source>
</reference>